<dbReference type="Pfam" id="PF00248">
    <property type="entry name" value="Aldo_ket_red"/>
    <property type="match status" value="1"/>
</dbReference>
<proteinExistence type="predicted"/>
<dbReference type="EMBL" id="JABMIG020000180">
    <property type="protein sequence ID" value="KAL3787185.1"/>
    <property type="molecule type" value="Genomic_DNA"/>
</dbReference>
<feature type="domain" description="NADP-dependent oxidoreductase" evidence="2">
    <location>
        <begin position="65"/>
        <end position="387"/>
    </location>
</feature>
<dbReference type="Proteomes" id="UP001516023">
    <property type="component" value="Unassembled WGS sequence"/>
</dbReference>
<dbReference type="GO" id="GO:0016491">
    <property type="term" value="F:oxidoreductase activity"/>
    <property type="evidence" value="ECO:0007669"/>
    <property type="project" value="UniProtKB-KW"/>
</dbReference>
<accession>A0ABD3PLC6</accession>
<keyword evidence="1" id="KW-0560">Oxidoreductase</keyword>
<organism evidence="3 4">
    <name type="scientific">Cyclotella cryptica</name>
    <dbReference type="NCBI Taxonomy" id="29204"/>
    <lineage>
        <taxon>Eukaryota</taxon>
        <taxon>Sar</taxon>
        <taxon>Stramenopiles</taxon>
        <taxon>Ochrophyta</taxon>
        <taxon>Bacillariophyta</taxon>
        <taxon>Coscinodiscophyceae</taxon>
        <taxon>Thalassiosirophycidae</taxon>
        <taxon>Stephanodiscales</taxon>
        <taxon>Stephanodiscaceae</taxon>
        <taxon>Cyclotella</taxon>
    </lineage>
</organism>
<reference evidence="3 4" key="1">
    <citation type="journal article" date="2020" name="G3 (Bethesda)">
        <title>Improved Reference Genome for Cyclotella cryptica CCMP332, a Model for Cell Wall Morphogenesis, Salinity Adaptation, and Lipid Production in Diatoms (Bacillariophyta).</title>
        <authorList>
            <person name="Roberts W.R."/>
            <person name="Downey K.M."/>
            <person name="Ruck E.C."/>
            <person name="Traller J.C."/>
            <person name="Alverson A.J."/>
        </authorList>
    </citation>
    <scope>NUCLEOTIDE SEQUENCE [LARGE SCALE GENOMIC DNA]</scope>
    <source>
        <strain evidence="3 4">CCMP332</strain>
    </source>
</reference>
<dbReference type="PANTHER" id="PTHR43625">
    <property type="entry name" value="AFLATOXIN B1 ALDEHYDE REDUCTASE"/>
    <property type="match status" value="1"/>
</dbReference>
<dbReference type="PANTHER" id="PTHR43625:SF5">
    <property type="entry name" value="PYRIDOXAL REDUCTASE, CHLOROPLASTIC"/>
    <property type="match status" value="1"/>
</dbReference>
<keyword evidence="4" id="KW-1185">Reference proteome</keyword>
<evidence type="ECO:0000313" key="4">
    <source>
        <dbReference type="Proteomes" id="UP001516023"/>
    </source>
</evidence>
<dbReference type="InterPro" id="IPR050791">
    <property type="entry name" value="Aldo-Keto_reductase"/>
</dbReference>
<comment type="caution">
    <text evidence="3">The sequence shown here is derived from an EMBL/GenBank/DDBJ whole genome shotgun (WGS) entry which is preliminary data.</text>
</comment>
<dbReference type="CDD" id="cd19093">
    <property type="entry name" value="AKR_AtPLR-like"/>
    <property type="match status" value="1"/>
</dbReference>
<dbReference type="AlphaFoldDB" id="A0ABD3PLC6"/>
<name>A0ABD3PLC6_9STRA</name>
<dbReference type="InterPro" id="IPR023210">
    <property type="entry name" value="NADP_OxRdtase_dom"/>
</dbReference>
<protein>
    <recommendedName>
        <fullName evidence="2">NADP-dependent oxidoreductase domain-containing protein</fullName>
    </recommendedName>
</protein>
<evidence type="ECO:0000313" key="3">
    <source>
        <dbReference type="EMBL" id="KAL3787185.1"/>
    </source>
</evidence>
<evidence type="ECO:0000256" key="1">
    <source>
        <dbReference type="ARBA" id="ARBA00023002"/>
    </source>
</evidence>
<dbReference type="InterPro" id="IPR036812">
    <property type="entry name" value="NAD(P)_OxRdtase_dom_sf"/>
</dbReference>
<evidence type="ECO:0000259" key="2">
    <source>
        <dbReference type="Pfam" id="PF00248"/>
    </source>
</evidence>
<sequence length="403" mass="44274">MKAAKGHSAEVPRLSTTTPDIVKTMLNLFFILVLCLCCRTATSLIAGNSVKVGRVSAGPIEISSLGCGTWSWGNKLLWDYDPSQDEEIYKAYRAIRDAGVTIFDTADSYGTLELNGRAEILLGQFERRYLSETQSNQGGNGFELGKLFGNLASQSSQASRKQQVATKFAPYPWRITRGSLMQAARESLKRLEQDKLCVAQLHWSTANYQPLQEGALWEGIADIYDANLCEAVGVSNYGPLQLQKFSKCMTERNVPIAIAQVQYSLLTARNNEILDSCNDVGCRLISYSPLCLGLLSGKYNLDNLPRPGNPRRQLFKELLPGAKPLLSTLEAVADDVGKTQSQVAINWAICKGTVPIPGARNWKQAEENLGAVGWSLSKGAVEQLDIASANVKKKMIENIFQTR</sequence>
<dbReference type="Gene3D" id="3.20.20.100">
    <property type="entry name" value="NADP-dependent oxidoreductase domain"/>
    <property type="match status" value="1"/>
</dbReference>
<dbReference type="SUPFAM" id="SSF51430">
    <property type="entry name" value="NAD(P)-linked oxidoreductase"/>
    <property type="match status" value="1"/>
</dbReference>
<gene>
    <name evidence="3" type="ORF">HJC23_010195</name>
</gene>